<proteinExistence type="predicted"/>
<dbReference type="InterPro" id="IPR009057">
    <property type="entry name" value="Homeodomain-like_sf"/>
</dbReference>
<keyword evidence="2" id="KW-0238">DNA-binding</keyword>
<keyword evidence="3" id="KW-0804">Transcription</keyword>
<protein>
    <submittedName>
        <fullName evidence="6">AraC family transcriptional regulator</fullName>
    </submittedName>
</protein>
<dbReference type="RefSeq" id="WP_099520862.1">
    <property type="nucleotide sequence ID" value="NZ_CP016808.1"/>
</dbReference>
<evidence type="ECO:0000256" key="3">
    <source>
        <dbReference type="ARBA" id="ARBA00023163"/>
    </source>
</evidence>
<dbReference type="Pfam" id="PF12833">
    <property type="entry name" value="HTH_18"/>
    <property type="match status" value="1"/>
</dbReference>
<reference evidence="6" key="1">
    <citation type="submission" date="2016-08" db="EMBL/GenBank/DDBJ databases">
        <title>Complete Genome Seqeunce of Paenibacillus sp. BIHB 4019 from tea rhizoplane.</title>
        <authorList>
            <person name="Thakur R."/>
            <person name="Swarnkar M.K."/>
            <person name="Gulati A."/>
        </authorList>
    </citation>
    <scope>NUCLEOTIDE SEQUENCE [LARGE SCALE GENOMIC DNA]</scope>
    <source>
        <strain evidence="6">BIHB4019</strain>
    </source>
</reference>
<evidence type="ECO:0000256" key="1">
    <source>
        <dbReference type="ARBA" id="ARBA00023015"/>
    </source>
</evidence>
<evidence type="ECO:0000313" key="6">
    <source>
        <dbReference type="EMBL" id="ANY69898.1"/>
    </source>
</evidence>
<dbReference type="GO" id="GO:0003700">
    <property type="term" value="F:DNA-binding transcription factor activity"/>
    <property type="evidence" value="ECO:0007669"/>
    <property type="project" value="InterPro"/>
</dbReference>
<dbReference type="AlphaFoldDB" id="A0A1B2DQB7"/>
<keyword evidence="1" id="KW-0805">Transcription regulation</keyword>
<dbReference type="SUPFAM" id="SSF46689">
    <property type="entry name" value="Homeodomain-like"/>
    <property type="match status" value="1"/>
</dbReference>
<evidence type="ECO:0000256" key="2">
    <source>
        <dbReference type="ARBA" id="ARBA00023125"/>
    </source>
</evidence>
<dbReference type="PROSITE" id="PS01124">
    <property type="entry name" value="HTH_ARAC_FAMILY_2"/>
    <property type="match status" value="1"/>
</dbReference>
<dbReference type="EMBL" id="CP016808">
    <property type="protein sequence ID" value="ANY69898.1"/>
    <property type="molecule type" value="Genomic_DNA"/>
</dbReference>
<organism evidence="6">
    <name type="scientific">Paenibacillus sp. BIHB 4019</name>
    <dbReference type="NCBI Taxonomy" id="1870819"/>
    <lineage>
        <taxon>Bacteria</taxon>
        <taxon>Bacillati</taxon>
        <taxon>Bacillota</taxon>
        <taxon>Bacilli</taxon>
        <taxon>Bacillales</taxon>
        <taxon>Paenibacillaceae</taxon>
        <taxon>Paenibacillus</taxon>
    </lineage>
</organism>
<dbReference type="Gene3D" id="3.30.450.20">
    <property type="entry name" value="PAS domain"/>
    <property type="match status" value="1"/>
</dbReference>
<evidence type="ECO:0000259" key="5">
    <source>
        <dbReference type="PROSITE" id="PS01124"/>
    </source>
</evidence>
<gene>
    <name evidence="6" type="ORF">BBD42_27905</name>
</gene>
<feature type="domain" description="HTH araC/xylS-type" evidence="5">
    <location>
        <begin position="663"/>
        <end position="761"/>
    </location>
</feature>
<keyword evidence="4" id="KW-0472">Membrane</keyword>
<dbReference type="GO" id="GO:0043565">
    <property type="term" value="F:sequence-specific DNA binding"/>
    <property type="evidence" value="ECO:0007669"/>
    <property type="project" value="InterPro"/>
</dbReference>
<keyword evidence="4" id="KW-0812">Transmembrane</keyword>
<dbReference type="PRINTS" id="PR00032">
    <property type="entry name" value="HTHARAC"/>
</dbReference>
<dbReference type="PANTHER" id="PTHR43280:SF10">
    <property type="entry name" value="REGULATORY PROTEIN POCR"/>
    <property type="match status" value="1"/>
</dbReference>
<feature type="transmembrane region" description="Helical" evidence="4">
    <location>
        <begin position="12"/>
        <end position="35"/>
    </location>
</feature>
<dbReference type="InterPro" id="IPR018060">
    <property type="entry name" value="HTH_AraC"/>
</dbReference>
<dbReference type="Gene3D" id="1.10.10.60">
    <property type="entry name" value="Homeodomain-like"/>
    <property type="match status" value="2"/>
</dbReference>
<keyword evidence="4" id="KW-1133">Transmembrane helix</keyword>
<feature type="transmembrane region" description="Helical" evidence="4">
    <location>
        <begin position="303"/>
        <end position="323"/>
    </location>
</feature>
<name>A0A1B2DQB7_9BACL</name>
<dbReference type="PANTHER" id="PTHR43280">
    <property type="entry name" value="ARAC-FAMILY TRANSCRIPTIONAL REGULATOR"/>
    <property type="match status" value="1"/>
</dbReference>
<dbReference type="InterPro" id="IPR020449">
    <property type="entry name" value="Tscrpt_reg_AraC-type_HTH"/>
</dbReference>
<dbReference type="SMART" id="SM00342">
    <property type="entry name" value="HTH_ARAC"/>
    <property type="match status" value="1"/>
</dbReference>
<sequence>MKQQKFVFSKSIAFRWIISYAIIMLIPLTVSAVVYTQTKKVVEYEIQRASGAMLKQVKYMVDSEINQAEKLAMLLSIHNDVNSFLNMNPDSAQQESFQIFKIQQELSKYKSANNFIKGIYLYSGKLDTILTDETYTDSALFYEMNRQSFNISQQEWQQLLDTPMIQSGKLKPFIQFKRVGNTVLLIKPLSNIKEKDTTRAVLFIALNSNTVQKMLANVDWVNNGDVYIVDQANQIMFQNNKIERPPIFSFVETDNKEADSSFLTIAGTENMVSFIASDTSDWKYVSVFPSDTFWEKAREIRNLNLLGLLVCFLIGGVVIYYVARRNYNPVRELVNVFSYAKQERSMWRADEFSFIRENALATIRERDDMSSREYKQLRVLQAYYLTRLLKGQAEEGLSAQEAAGRYHLNWSTEHFAVLLFDIQPGEASATSMNLSHFIVTNIMLDVAQEFHSLSFTDMDGMLAAVINIHPERISVWKEDMEQALVKTLEFTDQRYRLQIVMAGSEHEVGVAGIHHAYLQALEAQEYRLFSEENVSIWYGDIEPLEAEYYLSINDELAFINIIKTGDLEKATEKVDEILNQVFSSQSSIEMLKCAMIDLASSMMKSVPLEAQQAQIWEESRPMKRLLACTTRGEFRQELLQILQMVCHKINEKLSLLSNTGIGEQVAEYVEQNYDDINLSVSMIGAEFGITPQYVSRLFKEQMELGLHDFISQTRTSKAKLLLQQGASIEETSSKAGFSSSSAFIRVFKKYEGITPGKYKNLQ</sequence>
<evidence type="ECO:0000256" key="4">
    <source>
        <dbReference type="SAM" id="Phobius"/>
    </source>
</evidence>
<accession>A0A1B2DQB7</accession>